<accession>A0ABP4XH92</accession>
<reference evidence="2" key="1">
    <citation type="journal article" date="2019" name="Int. J. Syst. Evol. Microbiol.">
        <title>The Global Catalogue of Microorganisms (GCM) 10K type strain sequencing project: providing services to taxonomists for standard genome sequencing and annotation.</title>
        <authorList>
            <consortium name="The Broad Institute Genomics Platform"/>
            <consortium name="The Broad Institute Genome Sequencing Center for Infectious Disease"/>
            <person name="Wu L."/>
            <person name="Ma J."/>
        </authorList>
    </citation>
    <scope>NUCLEOTIDE SEQUENCE [LARGE SCALE GENOMIC DNA]</scope>
    <source>
        <strain evidence="2">JCM 13250</strain>
    </source>
</reference>
<dbReference type="RefSeq" id="WP_344125044.1">
    <property type="nucleotide sequence ID" value="NZ_BAAALT010000003.1"/>
</dbReference>
<proteinExistence type="predicted"/>
<sequence length="229" mass="25625">MSAVTGDRTYEALVWRVVNARLKEYCDEVLLHTGRTPGRTVAVTVLTNRSLAGVRDDVRERVGDFLDRDLGAVADVDFTVQPDLDPPGCAVHFDTLPDVVEVVDVEGVRTPLWLRLTYAGMKPWSFALDSDDVWIPVGRNVPGDGQRPPVSLPDYVSAVPRQPLLHIRYWQGVASWRRSPVRSRYAVLVDGQRLTHGQVHPCVSEGTIEYVVSGDRTRLVYHLGWEAEL</sequence>
<evidence type="ECO:0000313" key="2">
    <source>
        <dbReference type="Proteomes" id="UP001500218"/>
    </source>
</evidence>
<dbReference type="EMBL" id="BAAALT010000003">
    <property type="protein sequence ID" value="GAA1783011.1"/>
    <property type="molecule type" value="Genomic_DNA"/>
</dbReference>
<name>A0ABP4XH92_9ACTN</name>
<dbReference type="Proteomes" id="UP001500218">
    <property type="component" value="Unassembled WGS sequence"/>
</dbReference>
<comment type="caution">
    <text evidence="1">The sequence shown here is derived from an EMBL/GenBank/DDBJ whole genome shotgun (WGS) entry which is preliminary data.</text>
</comment>
<gene>
    <name evidence="1" type="ORF">GCM10009682_01340</name>
</gene>
<evidence type="ECO:0000313" key="1">
    <source>
        <dbReference type="EMBL" id="GAA1783011.1"/>
    </source>
</evidence>
<organism evidence="1 2">
    <name type="scientific">Luedemannella flava</name>
    <dbReference type="NCBI Taxonomy" id="349316"/>
    <lineage>
        <taxon>Bacteria</taxon>
        <taxon>Bacillati</taxon>
        <taxon>Actinomycetota</taxon>
        <taxon>Actinomycetes</taxon>
        <taxon>Micromonosporales</taxon>
        <taxon>Micromonosporaceae</taxon>
        <taxon>Luedemannella</taxon>
    </lineage>
</organism>
<protein>
    <submittedName>
        <fullName evidence="1">Uncharacterized protein</fullName>
    </submittedName>
</protein>
<keyword evidence="2" id="KW-1185">Reference proteome</keyword>